<evidence type="ECO:0000313" key="2">
    <source>
        <dbReference type="Proteomes" id="UP000255014"/>
    </source>
</evidence>
<name>A0A0E8DX87_BORPT</name>
<gene>
    <name evidence="1" type="ORF">NCTC10911_00696</name>
</gene>
<dbReference type="Proteomes" id="UP000255014">
    <property type="component" value="Unassembled WGS sequence"/>
</dbReference>
<organism evidence="1 2">
    <name type="scientific">Bordetella pertussis</name>
    <dbReference type="NCBI Taxonomy" id="520"/>
    <lineage>
        <taxon>Bacteria</taxon>
        <taxon>Pseudomonadati</taxon>
        <taxon>Pseudomonadota</taxon>
        <taxon>Betaproteobacteria</taxon>
        <taxon>Burkholderiales</taxon>
        <taxon>Alcaligenaceae</taxon>
        <taxon>Bordetella</taxon>
    </lineage>
</organism>
<dbReference type="EMBL" id="UFTT01000002">
    <property type="protein sequence ID" value="SUV63692.1"/>
    <property type="molecule type" value="Genomic_DNA"/>
</dbReference>
<dbReference type="RefSeq" id="WP_004567880.1">
    <property type="nucleotide sequence ID" value="NZ_AP024746.1"/>
</dbReference>
<protein>
    <submittedName>
        <fullName evidence="1">Uncharacterized protein</fullName>
    </submittedName>
</protein>
<dbReference type="GeneID" id="69603395"/>
<evidence type="ECO:0000313" key="1">
    <source>
        <dbReference type="EMBL" id="SUV63692.1"/>
    </source>
</evidence>
<accession>A0A0E8DX87</accession>
<proteinExistence type="predicted"/>
<dbReference type="OMA" id="VEAYDYV"/>
<dbReference type="AlphaFoldDB" id="A0A0E8DX87"/>
<sequence>MYVILTNKPGQFHTEAGPEFEVVEEYDYLFYGQRKAIYQIAALRGEAKVAIVEEGPGAVVNHVPSKFLEKFESLQGARDALTDLTRFGSMQAELVRRDA</sequence>
<reference evidence="1 2" key="1">
    <citation type="submission" date="2018-06" db="EMBL/GenBank/DDBJ databases">
        <authorList>
            <consortium name="Pathogen Informatics"/>
            <person name="Doyle S."/>
        </authorList>
    </citation>
    <scope>NUCLEOTIDE SEQUENCE [LARGE SCALE GENOMIC DNA]</scope>
    <source>
        <strain evidence="1 2">NCTC10911</strain>
    </source>
</reference>